<reference evidence="1" key="1">
    <citation type="journal article" date="2015" name="Nature">
        <title>Complex archaea that bridge the gap between prokaryotes and eukaryotes.</title>
        <authorList>
            <person name="Spang A."/>
            <person name="Saw J.H."/>
            <person name="Jorgensen S.L."/>
            <person name="Zaremba-Niedzwiedzka K."/>
            <person name="Martijn J."/>
            <person name="Lind A.E."/>
            <person name="van Eijk R."/>
            <person name="Schleper C."/>
            <person name="Guy L."/>
            <person name="Ettema T.J."/>
        </authorList>
    </citation>
    <scope>NUCLEOTIDE SEQUENCE</scope>
</reference>
<protein>
    <submittedName>
        <fullName evidence="1">Uncharacterized protein</fullName>
    </submittedName>
</protein>
<dbReference type="AlphaFoldDB" id="A0A0F9P7C6"/>
<evidence type="ECO:0000313" key="1">
    <source>
        <dbReference type="EMBL" id="KKM96945.1"/>
    </source>
</evidence>
<accession>A0A0F9P7C6</accession>
<organism evidence="1">
    <name type="scientific">marine sediment metagenome</name>
    <dbReference type="NCBI Taxonomy" id="412755"/>
    <lineage>
        <taxon>unclassified sequences</taxon>
        <taxon>metagenomes</taxon>
        <taxon>ecological metagenomes</taxon>
    </lineage>
</organism>
<sequence>MTGKDEEIFNKSIKLLMDNIDFLEKITLKIKNKAKGYEIAFEIESYRQFYENRLKKLNFDYELERSIKDTMQFVIYSDGRFKRFGENIISESAESDDKRKSFEYKKLIYDIQTAIDKSIKEIGYLEFKKFKGEPEVSEYSGQLNDFIIFFDKKYKEWKETRG</sequence>
<dbReference type="EMBL" id="LAZR01005813">
    <property type="protein sequence ID" value="KKM96945.1"/>
    <property type="molecule type" value="Genomic_DNA"/>
</dbReference>
<name>A0A0F9P7C6_9ZZZZ</name>
<proteinExistence type="predicted"/>
<comment type="caution">
    <text evidence="1">The sequence shown here is derived from an EMBL/GenBank/DDBJ whole genome shotgun (WGS) entry which is preliminary data.</text>
</comment>
<gene>
    <name evidence="1" type="ORF">LCGC14_1173070</name>
</gene>